<sequence>MSSKLESLKQRITELEAENVEIAELRKENAELRKENTVIPDLRNRLSVFEAEVAELKHKNVKTLRTSEEYNERRDVKIQKLEQKNAELEARLAVVEQSSVAVNGQSQNDKEVIPEVLPEVLTVDGSIVQLKHCKTDCKINDAVPEVATKGNVSTNSKSSEEREMDKFLDEAHKKGIGDEIRRRNKEKHESTKNQAQDVTSNLSRDTETINNSVEFKLSRSELLIY</sequence>
<feature type="compositionally biased region" description="Basic and acidic residues" evidence="2">
    <location>
        <begin position="182"/>
        <end position="191"/>
    </location>
</feature>
<comment type="caution">
    <text evidence="3">The sequence shown here is derived from an EMBL/GenBank/DDBJ whole genome shotgun (WGS) entry which is preliminary data.</text>
</comment>
<dbReference type="AlphaFoldDB" id="A0A2Z6SDM3"/>
<dbReference type="EMBL" id="BLAL01000285">
    <property type="protein sequence ID" value="GET00276.1"/>
    <property type="molecule type" value="Genomic_DNA"/>
</dbReference>
<dbReference type="Proteomes" id="UP000247702">
    <property type="component" value="Unassembled WGS sequence"/>
</dbReference>
<evidence type="ECO:0000256" key="2">
    <source>
        <dbReference type="SAM" id="MobiDB-lite"/>
    </source>
</evidence>
<gene>
    <name evidence="4" type="ORF">RCL2_002674500</name>
    <name evidence="3" type="ORF">RclHR1_07920005</name>
</gene>
<accession>A0A2Z6SDM3</accession>
<feature type="region of interest" description="Disordered" evidence="2">
    <location>
        <begin position="182"/>
        <end position="205"/>
    </location>
</feature>
<keyword evidence="1" id="KW-0175">Coiled coil</keyword>
<keyword evidence="5" id="KW-1185">Reference proteome</keyword>
<evidence type="ECO:0000256" key="1">
    <source>
        <dbReference type="SAM" id="Coils"/>
    </source>
</evidence>
<reference evidence="4" key="2">
    <citation type="submission" date="2019-10" db="EMBL/GenBank/DDBJ databases">
        <title>Conservation and host-specific expression of non-tandemly repeated heterogenous ribosome RNA gene in arbuscular mycorrhizal fungi.</title>
        <authorList>
            <person name="Maeda T."/>
            <person name="Kobayashi Y."/>
            <person name="Nakagawa T."/>
            <person name="Ezawa T."/>
            <person name="Yamaguchi K."/>
            <person name="Bino T."/>
            <person name="Nishimoto Y."/>
            <person name="Shigenobu S."/>
            <person name="Kawaguchi M."/>
        </authorList>
    </citation>
    <scope>NUCLEOTIDE SEQUENCE</scope>
    <source>
        <strain evidence="4">HR1</strain>
    </source>
</reference>
<dbReference type="OrthoDB" id="2443840at2759"/>
<dbReference type="Proteomes" id="UP000615446">
    <property type="component" value="Unassembled WGS sequence"/>
</dbReference>
<evidence type="ECO:0000313" key="4">
    <source>
        <dbReference type="EMBL" id="GET00276.1"/>
    </source>
</evidence>
<feature type="compositionally biased region" description="Polar residues" evidence="2">
    <location>
        <begin position="192"/>
        <end position="205"/>
    </location>
</feature>
<dbReference type="EMBL" id="BEXD01004195">
    <property type="protein sequence ID" value="GBC08130.1"/>
    <property type="molecule type" value="Genomic_DNA"/>
</dbReference>
<evidence type="ECO:0000313" key="5">
    <source>
        <dbReference type="Proteomes" id="UP000247702"/>
    </source>
</evidence>
<feature type="coiled-coil region" evidence="1">
    <location>
        <begin position="5"/>
        <end position="98"/>
    </location>
</feature>
<organism evidence="3 5">
    <name type="scientific">Rhizophagus clarus</name>
    <dbReference type="NCBI Taxonomy" id="94130"/>
    <lineage>
        <taxon>Eukaryota</taxon>
        <taxon>Fungi</taxon>
        <taxon>Fungi incertae sedis</taxon>
        <taxon>Mucoromycota</taxon>
        <taxon>Glomeromycotina</taxon>
        <taxon>Glomeromycetes</taxon>
        <taxon>Glomerales</taxon>
        <taxon>Glomeraceae</taxon>
        <taxon>Rhizophagus</taxon>
    </lineage>
</organism>
<proteinExistence type="predicted"/>
<name>A0A2Z6SDM3_9GLOM</name>
<reference evidence="3 5" key="1">
    <citation type="submission" date="2017-11" db="EMBL/GenBank/DDBJ databases">
        <title>The genome of Rhizophagus clarus HR1 reveals common genetic basis of auxotrophy among arbuscular mycorrhizal fungi.</title>
        <authorList>
            <person name="Kobayashi Y."/>
        </authorList>
    </citation>
    <scope>NUCLEOTIDE SEQUENCE [LARGE SCALE GENOMIC DNA]</scope>
    <source>
        <strain evidence="3 5">HR1</strain>
    </source>
</reference>
<protein>
    <submittedName>
        <fullName evidence="3">Uncharacterized protein</fullName>
    </submittedName>
</protein>
<evidence type="ECO:0000313" key="3">
    <source>
        <dbReference type="EMBL" id="GBC08130.1"/>
    </source>
</evidence>